<dbReference type="GO" id="GO:0004888">
    <property type="term" value="F:transmembrane signaling receptor activity"/>
    <property type="evidence" value="ECO:0007669"/>
    <property type="project" value="InterPro"/>
</dbReference>
<dbReference type="InterPro" id="IPR000609">
    <property type="entry name" value="7TM_GPCR_serpentine_rcpt_Srg"/>
</dbReference>
<feature type="transmembrane region" description="Helical" evidence="6">
    <location>
        <begin position="255"/>
        <end position="275"/>
    </location>
</feature>
<feature type="transmembrane region" description="Helical" evidence="6">
    <location>
        <begin position="139"/>
        <end position="159"/>
    </location>
</feature>
<reference evidence="8" key="1">
    <citation type="submission" date="2011-07" db="EMBL/GenBank/DDBJ databases">
        <authorList>
            <consortium name="Caenorhabditis brenneri Sequencing and Analysis Consortium"/>
            <person name="Wilson R.K."/>
        </authorList>
    </citation>
    <scope>NUCLEOTIDE SEQUENCE [LARGE SCALE GENOMIC DNA]</scope>
    <source>
        <strain evidence="8">PB2801</strain>
    </source>
</reference>
<dbReference type="HOGENOM" id="CLU_061253_1_0_1"/>
<evidence type="ECO:0000256" key="1">
    <source>
        <dbReference type="ARBA" id="ARBA00004141"/>
    </source>
</evidence>
<dbReference type="GO" id="GO:0007606">
    <property type="term" value="P:sensory perception of chemical stimulus"/>
    <property type="evidence" value="ECO:0007669"/>
    <property type="project" value="UniProtKB-UniRule"/>
</dbReference>
<evidence type="ECO:0000256" key="4">
    <source>
        <dbReference type="ARBA" id="ARBA00022989"/>
    </source>
</evidence>
<feature type="transmembrane region" description="Helical" evidence="6">
    <location>
        <begin position="228"/>
        <end position="249"/>
    </location>
</feature>
<dbReference type="InterPro" id="IPR051119">
    <property type="entry name" value="Nematode_SR-like"/>
</dbReference>
<evidence type="ECO:0000256" key="3">
    <source>
        <dbReference type="ARBA" id="ARBA00022692"/>
    </source>
</evidence>
<sequence>MPGCNSSYPYLPENLKFFAQFAYLAPGVLFQLRILIVIWGTHWNVYRKNSFFIIWSIDSLVSLIQMLLDVSFSRIHIYFPQLCPTFAQFLETYWLIPHLIYPLYLYCATMKTVIHSVLSINRATCVTMPTKYGQIWSKHLRKVIFFITIYPFLLLWNVIISEKYLDYVFGGFVISYNKRVLWASLSRFQLTSFVFTFSTNLICCYITLSKMLKLKKRLFLGERHLCIATSWITVGFAIAMIAQAHFAWFRGDQQWAQVFYIFDFFPNFLIPSFSASRDTAL</sequence>
<dbReference type="GO" id="GO:0016020">
    <property type="term" value="C:membrane"/>
    <property type="evidence" value="ECO:0007669"/>
    <property type="project" value="UniProtKB-SubCell"/>
</dbReference>
<comment type="similarity">
    <text evidence="2 6">Belongs to the nematode receptor-like protein srg family.</text>
</comment>
<keyword evidence="3 6" id="KW-0812">Transmembrane</keyword>
<keyword evidence="4 6" id="KW-1133">Transmembrane helix</keyword>
<dbReference type="OrthoDB" id="5843999at2759"/>
<dbReference type="EMBL" id="GL379831">
    <property type="protein sequence ID" value="EGT51017.1"/>
    <property type="molecule type" value="Genomic_DNA"/>
</dbReference>
<dbReference type="InParanoid" id="G0N2S8"/>
<evidence type="ECO:0000256" key="5">
    <source>
        <dbReference type="ARBA" id="ARBA00023136"/>
    </source>
</evidence>
<dbReference type="Pfam" id="PF02118">
    <property type="entry name" value="Srg"/>
    <property type="match status" value="1"/>
</dbReference>
<dbReference type="PANTHER" id="PTHR31627:SF13">
    <property type="entry name" value="SERPENTINE RECEPTOR CLASS GAMMA-1-RELATED"/>
    <property type="match status" value="1"/>
</dbReference>
<organism evidence="8">
    <name type="scientific">Caenorhabditis brenneri</name>
    <name type="common">Nematode worm</name>
    <dbReference type="NCBI Taxonomy" id="135651"/>
    <lineage>
        <taxon>Eukaryota</taxon>
        <taxon>Metazoa</taxon>
        <taxon>Ecdysozoa</taxon>
        <taxon>Nematoda</taxon>
        <taxon>Chromadorea</taxon>
        <taxon>Rhabditida</taxon>
        <taxon>Rhabditina</taxon>
        <taxon>Rhabditomorpha</taxon>
        <taxon>Rhabditoidea</taxon>
        <taxon>Rhabditidae</taxon>
        <taxon>Peloderinae</taxon>
        <taxon>Caenorhabditis</taxon>
    </lineage>
</organism>
<keyword evidence="5 6" id="KW-0472">Membrane</keyword>
<keyword evidence="8" id="KW-1185">Reference proteome</keyword>
<dbReference type="PRINTS" id="PR00698">
    <property type="entry name" value="TMPROTEINSRG"/>
</dbReference>
<proteinExistence type="inferred from homology"/>
<feature type="transmembrane region" description="Helical" evidence="6">
    <location>
        <begin position="52"/>
        <end position="79"/>
    </location>
</feature>
<gene>
    <name evidence="7" type="ORF">CAEBREN_32797</name>
</gene>
<evidence type="ECO:0000313" key="7">
    <source>
        <dbReference type="EMBL" id="EGT51017.1"/>
    </source>
</evidence>
<dbReference type="eggNOG" id="ENOG502TH4T">
    <property type="taxonomic scope" value="Eukaryota"/>
</dbReference>
<protein>
    <recommendedName>
        <fullName evidence="6">Serpentine receptor class gamma</fullName>
    </recommendedName>
</protein>
<dbReference type="AlphaFoldDB" id="G0N2S8"/>
<comment type="subcellular location">
    <subcellularLocation>
        <location evidence="1">Membrane</location>
        <topology evidence="1">Multi-pass membrane protein</topology>
    </subcellularLocation>
</comment>
<feature type="transmembrane region" description="Helical" evidence="6">
    <location>
        <begin position="99"/>
        <end position="118"/>
    </location>
</feature>
<evidence type="ECO:0000256" key="6">
    <source>
        <dbReference type="RuleBase" id="RU280813"/>
    </source>
</evidence>
<evidence type="ECO:0000256" key="2">
    <source>
        <dbReference type="ARBA" id="ARBA00005692"/>
    </source>
</evidence>
<accession>G0N2S8</accession>
<evidence type="ECO:0000313" key="8">
    <source>
        <dbReference type="Proteomes" id="UP000008068"/>
    </source>
</evidence>
<name>G0N2S8_CAEBE</name>
<dbReference type="Proteomes" id="UP000008068">
    <property type="component" value="Unassembled WGS sequence"/>
</dbReference>
<feature type="transmembrane region" description="Helical" evidence="6">
    <location>
        <begin position="188"/>
        <end position="208"/>
    </location>
</feature>
<dbReference type="PANTHER" id="PTHR31627">
    <property type="entry name" value="SERPENTINE RECEPTOR CLASS GAMMA-RELATED"/>
    <property type="match status" value="1"/>
</dbReference>
<feature type="transmembrane region" description="Helical" evidence="6">
    <location>
        <begin position="20"/>
        <end position="40"/>
    </location>
</feature>